<feature type="compositionally biased region" description="Basic and acidic residues" evidence="1">
    <location>
        <begin position="123"/>
        <end position="133"/>
    </location>
</feature>
<feature type="region of interest" description="Disordered" evidence="1">
    <location>
        <begin position="105"/>
        <end position="180"/>
    </location>
</feature>
<dbReference type="RefSeq" id="XP_002732971.2">
    <property type="nucleotide sequence ID" value="XM_002732925.2"/>
</dbReference>
<dbReference type="PANTHER" id="PTHR33887">
    <property type="entry name" value="PB1 DOMAIN-CONTAINING PROTEIN"/>
    <property type="match status" value="1"/>
</dbReference>
<protein>
    <submittedName>
        <fullName evidence="3">Uncharacterized protein CXorf65 homolog</fullName>
    </submittedName>
</protein>
<reference evidence="3" key="1">
    <citation type="submission" date="2025-08" db="UniProtKB">
        <authorList>
            <consortium name="RefSeq"/>
        </authorList>
    </citation>
    <scope>IDENTIFICATION</scope>
    <source>
        <tissue evidence="3">Testes</tissue>
    </source>
</reference>
<sequence length="180" mass="20247">MFITVKFGDGKSEIFNPNCRNAILLHNIKERCDCDIEDMVELSDETGNVMHLLTNPADYGKQYLTERTAFILLRVEREDSEGEEERLTYHPLLRGMDTNKDFLERLNPKPVLPKPSQETGNLKGKDNKMKNDDSVDVPLNSKDSRRRGVSPAMASGGGSRANKQVNALKRGGSRAQLGRR</sequence>
<dbReference type="InterPro" id="IPR039471">
    <property type="entry name" value="CXorf65-like"/>
</dbReference>
<evidence type="ECO:0000313" key="2">
    <source>
        <dbReference type="Proteomes" id="UP000694865"/>
    </source>
</evidence>
<evidence type="ECO:0000256" key="1">
    <source>
        <dbReference type="SAM" id="MobiDB-lite"/>
    </source>
</evidence>
<gene>
    <name evidence="3" type="primary">LOC100371097</name>
</gene>
<keyword evidence="2" id="KW-1185">Reference proteome</keyword>
<proteinExistence type="predicted"/>
<dbReference type="GeneID" id="100371097"/>
<dbReference type="Proteomes" id="UP000694865">
    <property type="component" value="Unplaced"/>
</dbReference>
<evidence type="ECO:0000313" key="3">
    <source>
        <dbReference type="RefSeq" id="XP_002732971.2"/>
    </source>
</evidence>
<dbReference type="PANTHER" id="PTHR33887:SF5">
    <property type="entry name" value="PB1 DOMAIN-CONTAINING PROTEIN"/>
    <property type="match status" value="1"/>
</dbReference>
<dbReference type="Pfam" id="PF15874">
    <property type="entry name" value="Il2rg"/>
    <property type="match status" value="1"/>
</dbReference>
<name>A0ABM0GM53_SACKO</name>
<accession>A0ABM0GM53</accession>
<organism evidence="2 3">
    <name type="scientific">Saccoglossus kowalevskii</name>
    <name type="common">Acorn worm</name>
    <dbReference type="NCBI Taxonomy" id="10224"/>
    <lineage>
        <taxon>Eukaryota</taxon>
        <taxon>Metazoa</taxon>
        <taxon>Hemichordata</taxon>
        <taxon>Enteropneusta</taxon>
        <taxon>Harrimaniidae</taxon>
        <taxon>Saccoglossus</taxon>
    </lineage>
</organism>